<accession>V5UR97</accession>
<reference evidence="1 2" key="1">
    <citation type="journal article" date="2014" name="Nature">
        <title>Viral tagging reveals discrete populations in Synechococcus viral genome sequence space.</title>
        <authorList>
            <person name="Deng L."/>
            <person name="Ignacio Espinoza J.C."/>
            <person name="Gregory A.C."/>
            <person name="Poulos B.T."/>
            <person name="Weitz J.S."/>
            <person name="Hugenholtz P."/>
            <person name="Sullivan M.B."/>
        </authorList>
    </citation>
    <scope>NUCLEOTIDE SEQUENCE [LARGE SCALE GENOMIC DNA]</scope>
</reference>
<evidence type="ECO:0000313" key="1">
    <source>
        <dbReference type="EMBL" id="AHB80496.1"/>
    </source>
</evidence>
<evidence type="ECO:0000313" key="2">
    <source>
        <dbReference type="Proteomes" id="UP000018808"/>
    </source>
</evidence>
<dbReference type="RefSeq" id="YP_009008216.1">
    <property type="nucleotide sequence ID" value="NC_023587.1"/>
</dbReference>
<gene>
    <name evidence="1" type="ORF">S-MbCM7_082</name>
</gene>
<protein>
    <submittedName>
        <fullName evidence="1">Virion structural protein</fullName>
    </submittedName>
</protein>
<dbReference type="KEGG" id="vg:18504658"/>
<organism evidence="1 2">
    <name type="scientific">Synechococcus phage ACG-2014h</name>
    <dbReference type="NCBI Taxonomy" id="1340810"/>
    <lineage>
        <taxon>Viruses</taxon>
        <taxon>Duplodnaviria</taxon>
        <taxon>Heunggongvirae</taxon>
        <taxon>Uroviricota</taxon>
        <taxon>Caudoviricetes</taxon>
        <taxon>Pantevenvirales</taxon>
        <taxon>Kyanoviridae</taxon>
        <taxon>Sedonavirus</taxon>
        <taxon>Sedonavirus tusconh</taxon>
    </lineage>
</organism>
<dbReference type="Proteomes" id="UP000018808">
    <property type="component" value="Segment"/>
</dbReference>
<dbReference type="GeneID" id="18504658"/>
<sequence>MATTKEKFDSTGGFSIDKTVIVDELRNAKDLNTLEIKNSEYTDSARRTFILRGLNTAVLQLDVNGTQVTIENDTINFVTGHIMGVNASGTVYSAKLESVVFCDSVGATTVLSSMRTVIKDDVPSGQTWNIDPLGSSNRFSYNTTRAGTTNNIKWVAVTEVVSIEWQ</sequence>
<keyword evidence="2" id="KW-1185">Reference proteome</keyword>
<dbReference type="EMBL" id="KF156338">
    <property type="protein sequence ID" value="AHB80496.1"/>
    <property type="molecule type" value="Genomic_DNA"/>
</dbReference>
<dbReference type="OrthoDB" id="16601at10239"/>
<proteinExistence type="predicted"/>
<name>V5UR97_9CAUD</name>